<comment type="caution">
    <text evidence="1">The sequence shown here is derived from an EMBL/GenBank/DDBJ whole genome shotgun (WGS) entry which is preliminary data.</text>
</comment>
<accession>A0ABT8WQL8</accession>
<dbReference type="RefSeq" id="WP_303302670.1">
    <property type="nucleotide sequence ID" value="NZ_BAABDA010000050.1"/>
</dbReference>
<reference evidence="1" key="1">
    <citation type="submission" date="2023-07" db="EMBL/GenBank/DDBJ databases">
        <title>Two novel species in the genus Flavivirga.</title>
        <authorList>
            <person name="Kwon K."/>
        </authorList>
    </citation>
    <scope>NUCLEOTIDE SEQUENCE</scope>
    <source>
        <strain evidence="1">KACC 14158</strain>
    </source>
</reference>
<dbReference type="EMBL" id="JAUOEL010000005">
    <property type="protein sequence ID" value="MDO5975467.1"/>
    <property type="molecule type" value="Genomic_DNA"/>
</dbReference>
<protein>
    <submittedName>
        <fullName evidence="1">Uncharacterized protein</fullName>
    </submittedName>
</protein>
<evidence type="ECO:0000313" key="2">
    <source>
        <dbReference type="Proteomes" id="UP001176806"/>
    </source>
</evidence>
<gene>
    <name evidence="1" type="ORF">Q4Q40_14825</name>
</gene>
<name>A0ABT8WQL8_9FLAO</name>
<organism evidence="1 2">
    <name type="scientific">Flavivirga jejuensis</name>
    <dbReference type="NCBI Taxonomy" id="870487"/>
    <lineage>
        <taxon>Bacteria</taxon>
        <taxon>Pseudomonadati</taxon>
        <taxon>Bacteroidota</taxon>
        <taxon>Flavobacteriia</taxon>
        <taxon>Flavobacteriales</taxon>
        <taxon>Flavobacteriaceae</taxon>
        <taxon>Flavivirga</taxon>
    </lineage>
</organism>
<sequence length="111" mass="13306">MFRQQYRVKGEDVNDFMEMEKFAYRLYTISLIKTFLSKKGYSKKAVENFKTILEECSIQLAFQKNLIFTQDFFMYLDNFKVAKNEKELILNTRFFNAKNELCATLTMQNCD</sequence>
<keyword evidence="2" id="KW-1185">Reference proteome</keyword>
<evidence type="ECO:0000313" key="1">
    <source>
        <dbReference type="EMBL" id="MDO5975467.1"/>
    </source>
</evidence>
<dbReference type="Proteomes" id="UP001176806">
    <property type="component" value="Unassembled WGS sequence"/>
</dbReference>
<proteinExistence type="predicted"/>